<dbReference type="SUPFAM" id="SSF69055">
    <property type="entry name" value="1-deoxy-D-xylulose-5-phosphate reductoisomerase, C-terminal domain"/>
    <property type="match status" value="1"/>
</dbReference>
<feature type="binding site" evidence="9">
    <location>
        <position position="199"/>
    </location>
    <ligand>
        <name>1-deoxy-D-xylulose 5-phosphate</name>
        <dbReference type="ChEBI" id="CHEBI:57792"/>
    </ligand>
</feature>
<dbReference type="PANTHER" id="PTHR30525">
    <property type="entry name" value="1-DEOXY-D-XYLULOSE 5-PHOSPHATE REDUCTOISOMERASE"/>
    <property type="match status" value="1"/>
</dbReference>
<comment type="cofactor">
    <cofactor evidence="9">
        <name>Mg(2+)</name>
        <dbReference type="ChEBI" id="CHEBI:18420"/>
    </cofactor>
    <cofactor evidence="9">
        <name>Mn(2+)</name>
        <dbReference type="ChEBI" id="CHEBI:29035"/>
    </cofactor>
</comment>
<comment type="similarity">
    <text evidence="2 9">Belongs to the DXR family.</text>
</comment>
<keyword evidence="9" id="KW-0460">Magnesium</keyword>
<dbReference type="UniPathway" id="UPA00056">
    <property type="reaction ID" value="UER00092"/>
</dbReference>
<dbReference type="GO" id="GO:0070402">
    <property type="term" value="F:NADPH binding"/>
    <property type="evidence" value="ECO:0007669"/>
    <property type="project" value="InterPro"/>
</dbReference>
<keyword evidence="14" id="KW-1185">Reference proteome</keyword>
<name>A0A2U1AUB5_9BACT</name>
<feature type="domain" description="DXP reductoisomerase C-terminal" evidence="12">
    <location>
        <begin position="261"/>
        <end position="378"/>
    </location>
</feature>
<dbReference type="Proteomes" id="UP000245959">
    <property type="component" value="Unassembled WGS sequence"/>
</dbReference>
<dbReference type="GO" id="GO:0051484">
    <property type="term" value="P:isopentenyl diphosphate biosynthetic process, methylerythritol 4-phosphate pathway involved in terpenoid biosynthetic process"/>
    <property type="evidence" value="ECO:0007669"/>
    <property type="project" value="UniProtKB-ARBA"/>
</dbReference>
<evidence type="ECO:0000256" key="5">
    <source>
        <dbReference type="ARBA" id="ARBA00023002"/>
    </source>
</evidence>
<dbReference type="SUPFAM" id="SSF51735">
    <property type="entry name" value="NAD(P)-binding Rossmann-fold domains"/>
    <property type="match status" value="1"/>
</dbReference>
<dbReference type="AlphaFoldDB" id="A0A2U1AUB5"/>
<feature type="binding site" evidence="9">
    <location>
        <position position="205"/>
    </location>
    <ligand>
        <name>NADPH</name>
        <dbReference type="ChEBI" id="CHEBI:57783"/>
    </ligand>
</feature>
<dbReference type="InterPro" id="IPR013512">
    <property type="entry name" value="DXP_reductoisomerase_N"/>
</dbReference>
<feature type="binding site" evidence="9">
    <location>
        <position position="12"/>
    </location>
    <ligand>
        <name>NADPH</name>
        <dbReference type="ChEBI" id="CHEBI:57783"/>
    </ligand>
</feature>
<evidence type="ECO:0000313" key="14">
    <source>
        <dbReference type="Proteomes" id="UP000245959"/>
    </source>
</evidence>
<feature type="binding site" evidence="9">
    <location>
        <position position="152"/>
    </location>
    <ligand>
        <name>Mn(2+)</name>
        <dbReference type="ChEBI" id="CHEBI:29035"/>
    </ligand>
</feature>
<comment type="catalytic activity">
    <reaction evidence="8">
        <text>2-C-methyl-D-erythritol 4-phosphate + NADP(+) = 1-deoxy-D-xylulose 5-phosphate + NADPH + H(+)</text>
        <dbReference type="Rhea" id="RHEA:13717"/>
        <dbReference type="ChEBI" id="CHEBI:15378"/>
        <dbReference type="ChEBI" id="CHEBI:57783"/>
        <dbReference type="ChEBI" id="CHEBI:57792"/>
        <dbReference type="ChEBI" id="CHEBI:58262"/>
        <dbReference type="ChEBI" id="CHEBI:58349"/>
        <dbReference type="EC" id="1.1.1.267"/>
    </reaction>
    <physiologicalReaction direction="right-to-left" evidence="8">
        <dbReference type="Rhea" id="RHEA:13719"/>
    </physiologicalReaction>
</comment>
<feature type="binding site" evidence="9">
    <location>
        <position position="218"/>
    </location>
    <ligand>
        <name>1-deoxy-D-xylulose 5-phosphate</name>
        <dbReference type="ChEBI" id="CHEBI:57792"/>
    </ligand>
</feature>
<dbReference type="SUPFAM" id="SSF55347">
    <property type="entry name" value="Glyceraldehyde-3-phosphate dehydrogenase-like, C-terminal domain"/>
    <property type="match status" value="1"/>
</dbReference>
<feature type="domain" description="1-deoxy-D-xylulose 5-phosphate reductoisomerase C-terminal" evidence="11">
    <location>
        <begin position="146"/>
        <end position="229"/>
    </location>
</feature>
<keyword evidence="4 9" id="KW-0521">NADP</keyword>
<dbReference type="Gene3D" id="1.10.1740.10">
    <property type="match status" value="1"/>
</dbReference>
<dbReference type="RefSeq" id="WP_116884449.1">
    <property type="nucleotide sequence ID" value="NZ_CABMMC010000232.1"/>
</dbReference>
<dbReference type="GO" id="GO:0030145">
    <property type="term" value="F:manganese ion binding"/>
    <property type="evidence" value="ECO:0007669"/>
    <property type="project" value="TreeGrafter"/>
</dbReference>
<proteinExistence type="inferred from homology"/>
<comment type="caution">
    <text evidence="13">The sequence shown here is derived from an EMBL/GenBank/DDBJ whole genome shotgun (WGS) entry which is preliminary data.</text>
</comment>
<keyword evidence="6 9" id="KW-0464">Manganese</keyword>
<feature type="binding site" evidence="9">
    <location>
        <position position="15"/>
    </location>
    <ligand>
        <name>NADPH</name>
        <dbReference type="ChEBI" id="CHEBI:57783"/>
    </ligand>
</feature>
<evidence type="ECO:0000313" key="13">
    <source>
        <dbReference type="EMBL" id="PVY40029.1"/>
    </source>
</evidence>
<dbReference type="FunFam" id="3.40.50.720:FF:000045">
    <property type="entry name" value="1-deoxy-D-xylulose 5-phosphate reductoisomerase"/>
    <property type="match status" value="1"/>
</dbReference>
<dbReference type="PIRSF" id="PIRSF006205">
    <property type="entry name" value="Dxp_reductismrs"/>
    <property type="match status" value="1"/>
</dbReference>
<feature type="binding site" evidence="9">
    <location>
        <position position="217"/>
    </location>
    <ligand>
        <name>1-deoxy-D-xylulose 5-phosphate</name>
        <dbReference type="ChEBI" id="CHEBI:57792"/>
    </ligand>
</feature>
<evidence type="ECO:0000256" key="3">
    <source>
        <dbReference type="ARBA" id="ARBA00022723"/>
    </source>
</evidence>
<dbReference type="EMBL" id="QEKH01000018">
    <property type="protein sequence ID" value="PVY40029.1"/>
    <property type="molecule type" value="Genomic_DNA"/>
</dbReference>
<keyword evidence="7 9" id="KW-0414">Isoprene biosynthesis</keyword>
<reference evidence="13 14" key="1">
    <citation type="submission" date="2018-04" db="EMBL/GenBank/DDBJ databases">
        <title>Genomic Encyclopedia of Type Strains, Phase IV (KMG-IV): sequencing the most valuable type-strain genomes for metagenomic binning, comparative biology and taxonomic classification.</title>
        <authorList>
            <person name="Goeker M."/>
        </authorList>
    </citation>
    <scope>NUCLEOTIDE SEQUENCE [LARGE SCALE GENOMIC DNA]</scope>
    <source>
        <strain evidence="13 14">DSM 14823</strain>
    </source>
</reference>
<gene>
    <name evidence="9" type="primary">dxr</name>
    <name evidence="13" type="ORF">C8D82_11828</name>
</gene>
<dbReference type="Pfam" id="PF02670">
    <property type="entry name" value="DXP_reductoisom"/>
    <property type="match status" value="1"/>
</dbReference>
<dbReference type="NCBIfam" id="TIGR00243">
    <property type="entry name" value="Dxr"/>
    <property type="match status" value="1"/>
</dbReference>
<accession>A0A2U1AUB5</accession>
<feature type="binding site" evidence="9">
    <location>
        <position position="125"/>
    </location>
    <ligand>
        <name>NADPH</name>
        <dbReference type="ChEBI" id="CHEBI:57783"/>
    </ligand>
</feature>
<comment type="caution">
    <text evidence="9">Lacks conserved residue(s) required for the propagation of feature annotation.</text>
</comment>
<dbReference type="InterPro" id="IPR013644">
    <property type="entry name" value="DXP_reductoisomerase_C"/>
</dbReference>
<feature type="domain" description="1-deoxy-D-xylulose 5-phosphate reductoisomerase N-terminal" evidence="10">
    <location>
        <begin position="6"/>
        <end position="131"/>
    </location>
</feature>
<dbReference type="InterPro" id="IPR026877">
    <property type="entry name" value="DXPR_C"/>
</dbReference>
<evidence type="ECO:0000256" key="8">
    <source>
        <dbReference type="ARBA" id="ARBA00048543"/>
    </source>
</evidence>
<keyword evidence="3 9" id="KW-0479">Metal-binding</keyword>
<evidence type="ECO:0000256" key="9">
    <source>
        <dbReference type="HAMAP-Rule" id="MF_00183"/>
    </source>
</evidence>
<evidence type="ECO:0000256" key="6">
    <source>
        <dbReference type="ARBA" id="ARBA00023211"/>
    </source>
</evidence>
<feature type="binding site" evidence="9">
    <location>
        <position position="13"/>
    </location>
    <ligand>
        <name>NADPH</name>
        <dbReference type="ChEBI" id="CHEBI:57783"/>
    </ligand>
</feature>
<protein>
    <recommendedName>
        <fullName evidence="9">1-deoxy-D-xylulose 5-phosphate reductoisomerase</fullName>
        <shortName evidence="9">DXP reductoisomerase</shortName>
        <ecNumber evidence="9">1.1.1.267</ecNumber>
    </recommendedName>
    <alternativeName>
        <fullName evidence="9">1-deoxyxylulose-5-phosphate reductoisomerase</fullName>
    </alternativeName>
    <alternativeName>
        <fullName evidence="9">2-C-methyl-D-erythritol 4-phosphate synthase</fullName>
    </alternativeName>
</protein>
<feature type="binding site" evidence="9">
    <location>
        <position position="176"/>
    </location>
    <ligand>
        <name>1-deoxy-D-xylulose 5-phosphate</name>
        <dbReference type="ChEBI" id="CHEBI:57792"/>
    </ligand>
</feature>
<dbReference type="InterPro" id="IPR036169">
    <property type="entry name" value="DXPR_C_sf"/>
</dbReference>
<dbReference type="OrthoDB" id="9806546at2"/>
<evidence type="ECO:0000256" key="2">
    <source>
        <dbReference type="ARBA" id="ARBA00006825"/>
    </source>
</evidence>
<dbReference type="InterPro" id="IPR036291">
    <property type="entry name" value="NAD(P)-bd_dom_sf"/>
</dbReference>
<dbReference type="Pfam" id="PF08436">
    <property type="entry name" value="DXP_redisom_C"/>
    <property type="match status" value="1"/>
</dbReference>
<evidence type="ECO:0000259" key="11">
    <source>
        <dbReference type="Pfam" id="PF08436"/>
    </source>
</evidence>
<evidence type="ECO:0000259" key="10">
    <source>
        <dbReference type="Pfam" id="PF02670"/>
    </source>
</evidence>
<dbReference type="EC" id="1.1.1.267" evidence="9"/>
<evidence type="ECO:0000256" key="7">
    <source>
        <dbReference type="ARBA" id="ARBA00023229"/>
    </source>
</evidence>
<feature type="binding site" evidence="9">
    <location>
        <position position="221"/>
    </location>
    <ligand>
        <name>Mn(2+)</name>
        <dbReference type="ChEBI" id="CHEBI:29035"/>
    </ligand>
</feature>
<feature type="binding site" evidence="9">
    <location>
        <position position="212"/>
    </location>
    <ligand>
        <name>1-deoxy-D-xylulose 5-phosphate</name>
        <dbReference type="ChEBI" id="CHEBI:57792"/>
    </ligand>
</feature>
<feature type="binding site" evidence="9">
    <location>
        <position position="150"/>
    </location>
    <ligand>
        <name>Mn(2+)</name>
        <dbReference type="ChEBI" id="CHEBI:29035"/>
    </ligand>
</feature>
<keyword evidence="5 9" id="KW-0560">Oxidoreductase</keyword>
<dbReference type="GeneID" id="78295743"/>
<feature type="binding site" evidence="9">
    <location>
        <position position="152"/>
    </location>
    <ligand>
        <name>1-deoxy-D-xylulose 5-phosphate</name>
        <dbReference type="ChEBI" id="CHEBI:57792"/>
    </ligand>
</feature>
<feature type="binding site" evidence="9">
    <location>
        <position position="221"/>
    </location>
    <ligand>
        <name>1-deoxy-D-xylulose 5-phosphate</name>
        <dbReference type="ChEBI" id="CHEBI:57792"/>
    </ligand>
</feature>
<dbReference type="HAMAP" id="MF_00183">
    <property type="entry name" value="DXP_reductoisom"/>
    <property type="match status" value="1"/>
</dbReference>
<dbReference type="GO" id="GO:0030604">
    <property type="term" value="F:1-deoxy-D-xylulose-5-phosphate reductoisomerase activity"/>
    <property type="evidence" value="ECO:0007669"/>
    <property type="project" value="UniProtKB-UniRule"/>
</dbReference>
<evidence type="ECO:0000256" key="4">
    <source>
        <dbReference type="ARBA" id="ARBA00022857"/>
    </source>
</evidence>
<feature type="binding site" evidence="9">
    <location>
        <position position="14"/>
    </location>
    <ligand>
        <name>NADPH</name>
        <dbReference type="ChEBI" id="CHEBI:57783"/>
    </ligand>
</feature>
<comment type="function">
    <text evidence="9">Catalyzes the NADPH-dependent rearrangement and reduction of 1-deoxy-D-xylulose-5-phosphate (DXP) to 2-C-methyl-D-erythritol 4-phosphate (MEP).</text>
</comment>
<keyword evidence="13" id="KW-0413">Isomerase</keyword>
<sequence length="384" mass="41385">MNPKGVVILGATGSIGKSAARVLEALPGHFRVIGLVARNNTGELARQAALFRPRLTVTTAPERLDELKSALPSGLAAAAGDAPVLDLVTAPETDTVLCAIVGTGGLEPVIAALRAGKRVALASKEVMVMAGELIRRELAASPGGEIVPVDSEHSAIFQCLAGRPAREVKNLWLTASGGPFREWSAERIAAATLRDALAHPTWDMGPKVTIDSASLMNKALELIEAHHLFNVPPERLKVVIHPQSLVHSMVELCDGSFIAQMSKPDMRFAIQYALTWPERAAEGGLPELDFARLVSLDFREPDRSRFPSLDFAYHAMHIGGTMTAAMNAANEVAVDKFRRGEIGFAAIWTIIEKTMSAHHTEPQSDLAAIRDADRRAREFASQLY</sequence>
<dbReference type="InterPro" id="IPR003821">
    <property type="entry name" value="DXP_reductoisomerase"/>
</dbReference>
<dbReference type="PANTHER" id="PTHR30525:SF0">
    <property type="entry name" value="1-DEOXY-D-XYLULOSE 5-PHOSPHATE REDUCTOISOMERASE, CHLOROPLASTIC"/>
    <property type="match status" value="1"/>
</dbReference>
<dbReference type="GO" id="GO:0016853">
    <property type="term" value="F:isomerase activity"/>
    <property type="evidence" value="ECO:0007669"/>
    <property type="project" value="UniProtKB-KW"/>
</dbReference>
<organism evidence="13 14">
    <name type="scientific">Victivallis vadensis</name>
    <dbReference type="NCBI Taxonomy" id="172901"/>
    <lineage>
        <taxon>Bacteria</taxon>
        <taxon>Pseudomonadati</taxon>
        <taxon>Lentisphaerota</taxon>
        <taxon>Lentisphaeria</taxon>
        <taxon>Victivallales</taxon>
        <taxon>Victivallaceae</taxon>
        <taxon>Victivallis</taxon>
    </lineage>
</organism>
<evidence type="ECO:0000259" key="12">
    <source>
        <dbReference type="Pfam" id="PF13288"/>
    </source>
</evidence>
<dbReference type="Gene3D" id="3.40.50.720">
    <property type="entry name" value="NAD(P)-binding Rossmann-like Domain"/>
    <property type="match status" value="1"/>
</dbReference>
<feature type="binding site" evidence="9">
    <location>
        <position position="40"/>
    </location>
    <ligand>
        <name>NADPH</name>
        <dbReference type="ChEBI" id="CHEBI:57783"/>
    </ligand>
</feature>
<feature type="binding site" evidence="9">
    <location>
        <position position="124"/>
    </location>
    <ligand>
        <name>1-deoxy-D-xylulose 5-phosphate</name>
        <dbReference type="ChEBI" id="CHEBI:57792"/>
    </ligand>
</feature>
<feature type="binding site" evidence="9">
    <location>
        <position position="151"/>
    </location>
    <ligand>
        <name>1-deoxy-D-xylulose 5-phosphate</name>
        <dbReference type="ChEBI" id="CHEBI:57792"/>
    </ligand>
</feature>
<evidence type="ECO:0000256" key="1">
    <source>
        <dbReference type="ARBA" id="ARBA00005094"/>
    </source>
</evidence>
<comment type="pathway">
    <text evidence="1 9">Isoprenoid biosynthesis; isopentenyl diphosphate biosynthesis via DXP pathway; isopentenyl diphosphate from 1-deoxy-D-xylulose 5-phosphate: step 1/6.</text>
</comment>
<dbReference type="Pfam" id="PF13288">
    <property type="entry name" value="DXPR_C"/>
    <property type="match status" value="1"/>
</dbReference>